<dbReference type="PANTHER" id="PTHR48090:SF7">
    <property type="entry name" value="RFBJ PROTEIN"/>
    <property type="match status" value="1"/>
</dbReference>
<proteinExistence type="inferred from homology"/>
<dbReference type="Pfam" id="PF00535">
    <property type="entry name" value="Glycos_transf_2"/>
    <property type="match status" value="1"/>
</dbReference>
<comment type="caution">
    <text evidence="3">The sequence shown here is derived from an EMBL/GenBank/DDBJ whole genome shotgun (WGS) entry which is preliminary data.</text>
</comment>
<dbReference type="EMBL" id="JBHSIV010000027">
    <property type="protein sequence ID" value="MFC5064794.1"/>
    <property type="molecule type" value="Genomic_DNA"/>
</dbReference>
<dbReference type="InterPro" id="IPR050256">
    <property type="entry name" value="Glycosyltransferase_2"/>
</dbReference>
<evidence type="ECO:0000256" key="1">
    <source>
        <dbReference type="ARBA" id="ARBA00006739"/>
    </source>
</evidence>
<dbReference type="Proteomes" id="UP001595947">
    <property type="component" value="Unassembled WGS sequence"/>
</dbReference>
<dbReference type="InterPro" id="IPR001173">
    <property type="entry name" value="Glyco_trans_2-like"/>
</dbReference>
<sequence>MSRSSTPTLSVIVPARNEARNLEIVLPQLPPDAEIVLVDGHSVDDTVAVTRRLRPDAVIVSQGRRGKGNALAHGFAAATGDVIVMFDADGSADAAEIPAFVEALVAGADVAKGTRFAHSDDAGSEDITLLRRLGNAGLNGLANAALRTRYSDLCYGYNAFWRDTVVVLDLPALDLDVPAGSMLWGDGFEIETLLTCRFSLAGLRIAEVASTERERIHGETNLRTFADGVRVLRTLGRECVPGRRRAARRRADAMRAAAPSTDGRVVTSLTAADVAVPTAGTRLAA</sequence>
<keyword evidence="4" id="KW-1185">Reference proteome</keyword>
<dbReference type="SUPFAM" id="SSF53448">
    <property type="entry name" value="Nucleotide-diphospho-sugar transferases"/>
    <property type="match status" value="1"/>
</dbReference>
<dbReference type="Gene3D" id="3.90.550.10">
    <property type="entry name" value="Spore Coat Polysaccharide Biosynthesis Protein SpsA, Chain A"/>
    <property type="match status" value="1"/>
</dbReference>
<comment type="similarity">
    <text evidence="1">Belongs to the glycosyltransferase 2 family.</text>
</comment>
<reference evidence="4" key="1">
    <citation type="journal article" date="2019" name="Int. J. Syst. Evol. Microbiol.">
        <title>The Global Catalogue of Microorganisms (GCM) 10K type strain sequencing project: providing services to taxonomists for standard genome sequencing and annotation.</title>
        <authorList>
            <consortium name="The Broad Institute Genomics Platform"/>
            <consortium name="The Broad Institute Genome Sequencing Center for Infectious Disease"/>
            <person name="Wu L."/>
            <person name="Ma J."/>
        </authorList>
    </citation>
    <scope>NUCLEOTIDE SEQUENCE [LARGE SCALE GENOMIC DNA]</scope>
    <source>
        <strain evidence="4">CGMCC 4.7093</strain>
    </source>
</reference>
<accession>A0ABV9YRL4</accession>
<evidence type="ECO:0000259" key="2">
    <source>
        <dbReference type="Pfam" id="PF00535"/>
    </source>
</evidence>
<organism evidence="3 4">
    <name type="scientific">Actinomycetospora atypica</name>
    <dbReference type="NCBI Taxonomy" id="1290095"/>
    <lineage>
        <taxon>Bacteria</taxon>
        <taxon>Bacillati</taxon>
        <taxon>Actinomycetota</taxon>
        <taxon>Actinomycetes</taxon>
        <taxon>Pseudonocardiales</taxon>
        <taxon>Pseudonocardiaceae</taxon>
        <taxon>Actinomycetospora</taxon>
    </lineage>
</organism>
<name>A0ABV9YRL4_9PSEU</name>
<feature type="domain" description="Glycosyltransferase 2-like" evidence="2">
    <location>
        <begin position="10"/>
        <end position="130"/>
    </location>
</feature>
<evidence type="ECO:0000313" key="4">
    <source>
        <dbReference type="Proteomes" id="UP001595947"/>
    </source>
</evidence>
<dbReference type="RefSeq" id="WP_378038138.1">
    <property type="nucleotide sequence ID" value="NZ_JBHSIV010000027.1"/>
</dbReference>
<evidence type="ECO:0000313" key="3">
    <source>
        <dbReference type="EMBL" id="MFC5064794.1"/>
    </source>
</evidence>
<dbReference type="PANTHER" id="PTHR48090">
    <property type="entry name" value="UNDECAPRENYL-PHOSPHATE 4-DEOXY-4-FORMAMIDO-L-ARABINOSE TRANSFERASE-RELATED"/>
    <property type="match status" value="1"/>
</dbReference>
<dbReference type="CDD" id="cd04179">
    <property type="entry name" value="DPM_DPG-synthase_like"/>
    <property type="match status" value="1"/>
</dbReference>
<protein>
    <submittedName>
        <fullName evidence="3">Glycosyltransferase family 2 protein</fullName>
    </submittedName>
</protein>
<gene>
    <name evidence="3" type="ORF">ACFPBZ_21400</name>
</gene>
<dbReference type="InterPro" id="IPR029044">
    <property type="entry name" value="Nucleotide-diphossugar_trans"/>
</dbReference>